<reference evidence="1 2" key="1">
    <citation type="submission" date="2017-03" db="EMBL/GenBank/DDBJ databases">
        <title>Genome of the blue death feigning beetle - Asbolus verrucosus.</title>
        <authorList>
            <person name="Rider S.D."/>
        </authorList>
    </citation>
    <scope>NUCLEOTIDE SEQUENCE [LARGE SCALE GENOMIC DNA]</scope>
    <source>
        <strain evidence="1">Butters</strain>
        <tissue evidence="1">Head and leg muscle</tissue>
    </source>
</reference>
<feature type="non-terminal residue" evidence="1">
    <location>
        <position position="112"/>
    </location>
</feature>
<evidence type="ECO:0000313" key="2">
    <source>
        <dbReference type="Proteomes" id="UP000292052"/>
    </source>
</evidence>
<proteinExistence type="predicted"/>
<dbReference type="EMBL" id="QDEB01099735">
    <property type="protein sequence ID" value="RZC32152.1"/>
    <property type="molecule type" value="Genomic_DNA"/>
</dbReference>
<organism evidence="1 2">
    <name type="scientific">Asbolus verrucosus</name>
    <name type="common">Desert ironclad beetle</name>
    <dbReference type="NCBI Taxonomy" id="1661398"/>
    <lineage>
        <taxon>Eukaryota</taxon>
        <taxon>Metazoa</taxon>
        <taxon>Ecdysozoa</taxon>
        <taxon>Arthropoda</taxon>
        <taxon>Hexapoda</taxon>
        <taxon>Insecta</taxon>
        <taxon>Pterygota</taxon>
        <taxon>Neoptera</taxon>
        <taxon>Endopterygota</taxon>
        <taxon>Coleoptera</taxon>
        <taxon>Polyphaga</taxon>
        <taxon>Cucujiformia</taxon>
        <taxon>Tenebrionidae</taxon>
        <taxon>Pimeliinae</taxon>
        <taxon>Asbolus</taxon>
    </lineage>
</organism>
<keyword evidence="2" id="KW-1185">Reference proteome</keyword>
<comment type="caution">
    <text evidence="1">The sequence shown here is derived from an EMBL/GenBank/DDBJ whole genome shotgun (WGS) entry which is preliminary data.</text>
</comment>
<dbReference type="GO" id="GO:0003676">
    <property type="term" value="F:nucleic acid binding"/>
    <property type="evidence" value="ECO:0007669"/>
    <property type="project" value="InterPro"/>
</dbReference>
<evidence type="ECO:0000313" key="1">
    <source>
        <dbReference type="EMBL" id="RZC32152.1"/>
    </source>
</evidence>
<name>A0A482VH15_ASBVE</name>
<dbReference type="Gene3D" id="3.30.420.10">
    <property type="entry name" value="Ribonuclease H-like superfamily/Ribonuclease H"/>
    <property type="match status" value="1"/>
</dbReference>
<dbReference type="Proteomes" id="UP000292052">
    <property type="component" value="Unassembled WGS sequence"/>
</dbReference>
<gene>
    <name evidence="1" type="ORF">BDFB_013781</name>
</gene>
<dbReference type="AlphaFoldDB" id="A0A482VH15"/>
<dbReference type="OrthoDB" id="6773745at2759"/>
<dbReference type="InterPro" id="IPR036397">
    <property type="entry name" value="RNaseH_sf"/>
</dbReference>
<sequence length="112" mass="12747">MVTKVSENANNFPQWKVEQGLLYKLIPSQSPLPSNSREWKVVVPKSQCVEVIRSNHDSPLSSHFERTNLTVGTVTRCYIKSHREWDRELAKIQQAINTARHEVTGDTSQSAT</sequence>
<accession>A0A482VH15</accession>
<protein>
    <submittedName>
        <fullName evidence="1">Uncharacterized protein</fullName>
    </submittedName>
</protein>